<dbReference type="Pfam" id="PF01321">
    <property type="entry name" value="Creatinase_N"/>
    <property type="match status" value="1"/>
</dbReference>
<dbReference type="InterPro" id="IPR029149">
    <property type="entry name" value="Creatin/AminoP/Spt16_N"/>
</dbReference>
<evidence type="ECO:0000256" key="5">
    <source>
        <dbReference type="ARBA" id="ARBA00023211"/>
    </source>
</evidence>
<proteinExistence type="inferred from homology"/>
<evidence type="ECO:0000256" key="6">
    <source>
        <dbReference type="RuleBase" id="RU000590"/>
    </source>
</evidence>
<evidence type="ECO:0000259" key="8">
    <source>
        <dbReference type="Pfam" id="PF01321"/>
    </source>
</evidence>
<keyword evidence="10" id="KW-1185">Reference proteome</keyword>
<evidence type="ECO:0000313" key="9">
    <source>
        <dbReference type="EMBL" id="SDJ33105.1"/>
    </source>
</evidence>
<keyword evidence="5" id="KW-0464">Manganese</keyword>
<comment type="similarity">
    <text evidence="2 6">Belongs to the peptidase M24B family.</text>
</comment>
<dbReference type="AlphaFoldDB" id="A0A1G8SWJ9"/>
<name>A0A1G8SWJ9_9BACI</name>
<dbReference type="Pfam" id="PF00557">
    <property type="entry name" value="Peptidase_M24"/>
    <property type="match status" value="1"/>
</dbReference>
<dbReference type="SUPFAM" id="SSF53092">
    <property type="entry name" value="Creatinase/prolidase N-terminal domain"/>
    <property type="match status" value="1"/>
</dbReference>
<reference evidence="10" key="1">
    <citation type="submission" date="2016-10" db="EMBL/GenBank/DDBJ databases">
        <authorList>
            <person name="Varghese N."/>
            <person name="Submissions S."/>
        </authorList>
    </citation>
    <scope>NUCLEOTIDE SEQUENCE [LARGE SCALE GENOMIC DNA]</scope>
    <source>
        <strain evidence="10">DSM 4771</strain>
    </source>
</reference>
<dbReference type="InterPro" id="IPR036005">
    <property type="entry name" value="Creatinase/aminopeptidase-like"/>
</dbReference>
<evidence type="ECO:0000256" key="2">
    <source>
        <dbReference type="ARBA" id="ARBA00008766"/>
    </source>
</evidence>
<dbReference type="PANTHER" id="PTHR46112">
    <property type="entry name" value="AMINOPEPTIDASE"/>
    <property type="match status" value="1"/>
</dbReference>
<dbReference type="InterPro" id="IPR050659">
    <property type="entry name" value="Peptidase_M24B"/>
</dbReference>
<feature type="domain" description="Creatinase N-terminal" evidence="8">
    <location>
        <begin position="4"/>
        <end position="134"/>
    </location>
</feature>
<dbReference type="RefSeq" id="WP_093193297.1">
    <property type="nucleotide sequence ID" value="NZ_FNEV01000004.1"/>
</dbReference>
<dbReference type="SUPFAM" id="SSF55920">
    <property type="entry name" value="Creatinase/aminopeptidase"/>
    <property type="match status" value="1"/>
</dbReference>
<dbReference type="InterPro" id="IPR000994">
    <property type="entry name" value="Pept_M24"/>
</dbReference>
<evidence type="ECO:0000256" key="1">
    <source>
        <dbReference type="ARBA" id="ARBA00001936"/>
    </source>
</evidence>
<dbReference type="EMBL" id="FNEV01000004">
    <property type="protein sequence ID" value="SDJ33105.1"/>
    <property type="molecule type" value="Genomic_DNA"/>
</dbReference>
<dbReference type="STRING" id="86666.SAMN04490247_1544"/>
<dbReference type="CDD" id="cd01092">
    <property type="entry name" value="APP-like"/>
    <property type="match status" value="1"/>
</dbReference>
<dbReference type="Gene3D" id="3.90.230.10">
    <property type="entry name" value="Creatinase/methionine aminopeptidase superfamily"/>
    <property type="match status" value="1"/>
</dbReference>
<dbReference type="GO" id="GO:0046872">
    <property type="term" value="F:metal ion binding"/>
    <property type="evidence" value="ECO:0007669"/>
    <property type="project" value="UniProtKB-KW"/>
</dbReference>
<keyword evidence="4" id="KW-0378">Hydrolase</keyword>
<keyword evidence="3 6" id="KW-0479">Metal-binding</keyword>
<dbReference type="Gene3D" id="3.40.350.10">
    <property type="entry name" value="Creatinase/prolidase N-terminal domain"/>
    <property type="match status" value="1"/>
</dbReference>
<dbReference type="FunFam" id="3.90.230.10:FF:000014">
    <property type="entry name" value="Aminopeptidase P family protein"/>
    <property type="match status" value="1"/>
</dbReference>
<evidence type="ECO:0000313" key="10">
    <source>
        <dbReference type="Proteomes" id="UP000199225"/>
    </source>
</evidence>
<dbReference type="InterPro" id="IPR001131">
    <property type="entry name" value="Peptidase_M24B_aminopep-P_CS"/>
</dbReference>
<accession>A0A1G8SWJ9</accession>
<evidence type="ECO:0000256" key="4">
    <source>
        <dbReference type="ARBA" id="ARBA00022801"/>
    </source>
</evidence>
<protein>
    <submittedName>
        <fullName evidence="9">Xaa-Pro dipeptidase</fullName>
    </submittedName>
</protein>
<comment type="cofactor">
    <cofactor evidence="1">
        <name>Mn(2+)</name>
        <dbReference type="ChEBI" id="CHEBI:29035"/>
    </cofactor>
</comment>
<evidence type="ECO:0000259" key="7">
    <source>
        <dbReference type="Pfam" id="PF00557"/>
    </source>
</evidence>
<dbReference type="Proteomes" id="UP000199225">
    <property type="component" value="Unassembled WGS sequence"/>
</dbReference>
<organism evidence="9 10">
    <name type="scientific">Salimicrobium halophilum</name>
    <dbReference type="NCBI Taxonomy" id="86666"/>
    <lineage>
        <taxon>Bacteria</taxon>
        <taxon>Bacillati</taxon>
        <taxon>Bacillota</taxon>
        <taxon>Bacilli</taxon>
        <taxon>Bacillales</taxon>
        <taxon>Bacillaceae</taxon>
        <taxon>Salimicrobium</taxon>
    </lineage>
</organism>
<gene>
    <name evidence="9" type="ORF">SAMN04490247_1544</name>
</gene>
<sequence length="362" mass="40569">MERRIEVLCEELKNQKMDASFINTKENFFYLTGFLTDPHERLLGLLVFPNKETVAVLPAMEKAQLEEAGFHGTIVAYEDHEDPWKKLKGHLQGVHTIGIEEEHLSYGRAKSLLALLEDHQVKDVTDILNRQRVIKDEKEIEMMREAAALADEGVEAGVAALSEGVTEMEVLATIEFEMKKRGVREMSFSTMVLFGEKAGHPHGNPGDRILKKGDLVLFDLGVVWKGYTSDITRTVAFGEVDAKQREIYETVRSAEEASLKLSKPGTRIGNLDQVARDIITEAGYGDYFPHRIGHGLGINVHEFPSMSHLNDDVLQVGMTYTIEPGIYDPAVGGVRIEDDVLVTEDGYETLTKTTKELRIIEK</sequence>
<dbReference type="PANTHER" id="PTHR46112:SF10">
    <property type="entry name" value="DIPEPTIDASE YKVY-RELATED"/>
    <property type="match status" value="1"/>
</dbReference>
<dbReference type="PROSITE" id="PS00491">
    <property type="entry name" value="PROLINE_PEPTIDASE"/>
    <property type="match status" value="1"/>
</dbReference>
<dbReference type="GO" id="GO:0016787">
    <property type="term" value="F:hydrolase activity"/>
    <property type="evidence" value="ECO:0007669"/>
    <property type="project" value="UniProtKB-KW"/>
</dbReference>
<dbReference type="OrthoDB" id="9806388at2"/>
<dbReference type="InterPro" id="IPR000587">
    <property type="entry name" value="Creatinase_N"/>
</dbReference>
<feature type="domain" description="Peptidase M24" evidence="7">
    <location>
        <begin position="141"/>
        <end position="344"/>
    </location>
</feature>
<evidence type="ECO:0000256" key="3">
    <source>
        <dbReference type="ARBA" id="ARBA00022723"/>
    </source>
</evidence>